<keyword evidence="2" id="KW-1185">Reference proteome</keyword>
<accession>A0ABU0BA44</accession>
<dbReference type="RefSeq" id="WP_307017705.1">
    <property type="nucleotide sequence ID" value="NZ_JAUSUI010000001.1"/>
</dbReference>
<protein>
    <submittedName>
        <fullName evidence="1">Uncharacterized protein</fullName>
    </submittedName>
</protein>
<dbReference type="EMBL" id="JAUSUI010000001">
    <property type="protein sequence ID" value="MDQ0301389.1"/>
    <property type="molecule type" value="Genomic_DNA"/>
</dbReference>
<comment type="caution">
    <text evidence="1">The sequence shown here is derived from an EMBL/GenBank/DDBJ whole genome shotgun (WGS) entry which is preliminary data.</text>
</comment>
<evidence type="ECO:0000313" key="2">
    <source>
        <dbReference type="Proteomes" id="UP001224682"/>
    </source>
</evidence>
<organism evidence="1 2">
    <name type="scientific">Ancylobacter polymorphus</name>
    <dbReference type="NCBI Taxonomy" id="223390"/>
    <lineage>
        <taxon>Bacteria</taxon>
        <taxon>Pseudomonadati</taxon>
        <taxon>Pseudomonadota</taxon>
        <taxon>Alphaproteobacteria</taxon>
        <taxon>Hyphomicrobiales</taxon>
        <taxon>Xanthobacteraceae</taxon>
        <taxon>Ancylobacter</taxon>
    </lineage>
</organism>
<proteinExistence type="predicted"/>
<name>A0ABU0BA44_9HYPH</name>
<dbReference type="Proteomes" id="UP001224682">
    <property type="component" value="Unassembled WGS sequence"/>
</dbReference>
<sequence length="82" mass="8539">MAAESHRAGWERVPYPFPVGTKVEGVDAAGQRFAGTVDAIIGPYSVRVDGVGTPVSMITTVPNTAPISAAVTGDELDYFEGN</sequence>
<reference evidence="1 2" key="1">
    <citation type="submission" date="2023-07" db="EMBL/GenBank/DDBJ databases">
        <title>Genomic Encyclopedia of Type Strains, Phase IV (KMG-IV): sequencing the most valuable type-strain genomes for metagenomic binning, comparative biology and taxonomic classification.</title>
        <authorList>
            <person name="Goeker M."/>
        </authorList>
    </citation>
    <scope>NUCLEOTIDE SEQUENCE [LARGE SCALE GENOMIC DNA]</scope>
    <source>
        <strain evidence="1 2">DSM 2457</strain>
    </source>
</reference>
<gene>
    <name evidence="1" type="ORF">J2S75_000400</name>
</gene>
<evidence type="ECO:0000313" key="1">
    <source>
        <dbReference type="EMBL" id="MDQ0301389.1"/>
    </source>
</evidence>